<proteinExistence type="predicted"/>
<sequence length="94" mass="10523">MRQRAQPARTTSLTLRPRLPYQLLLVAPTSLTTKPKGGPQPSQSRPGQSRPWVPRYSYTPPPCLLGAKARTTKPPRPQPTDSTVIHEPPSQYRQ</sequence>
<evidence type="ECO:0000313" key="2">
    <source>
        <dbReference type="EMBL" id="KAK1633565.1"/>
    </source>
</evidence>
<dbReference type="Proteomes" id="UP001243989">
    <property type="component" value="Unassembled WGS sequence"/>
</dbReference>
<reference evidence="2" key="1">
    <citation type="submission" date="2021-06" db="EMBL/GenBank/DDBJ databases">
        <title>Comparative genomics, transcriptomics and evolutionary studies reveal genomic signatures of adaptation to plant cell wall in hemibiotrophic fungi.</title>
        <authorList>
            <consortium name="DOE Joint Genome Institute"/>
            <person name="Baroncelli R."/>
            <person name="Diaz J.F."/>
            <person name="Benocci T."/>
            <person name="Peng M."/>
            <person name="Battaglia E."/>
            <person name="Haridas S."/>
            <person name="Andreopoulos W."/>
            <person name="Labutti K."/>
            <person name="Pangilinan J."/>
            <person name="Floch G.L."/>
            <person name="Makela M.R."/>
            <person name="Henrissat B."/>
            <person name="Grigoriev I.V."/>
            <person name="Crouch J.A."/>
            <person name="De Vries R.P."/>
            <person name="Sukno S.A."/>
            <person name="Thon M.R."/>
        </authorList>
    </citation>
    <scope>NUCLEOTIDE SEQUENCE</scope>
    <source>
        <strain evidence="2">CBS 102054</strain>
    </source>
</reference>
<evidence type="ECO:0000256" key="1">
    <source>
        <dbReference type="SAM" id="MobiDB-lite"/>
    </source>
</evidence>
<organism evidence="2 3">
    <name type="scientific">Colletotrichum phormii</name>
    <dbReference type="NCBI Taxonomy" id="359342"/>
    <lineage>
        <taxon>Eukaryota</taxon>
        <taxon>Fungi</taxon>
        <taxon>Dikarya</taxon>
        <taxon>Ascomycota</taxon>
        <taxon>Pezizomycotina</taxon>
        <taxon>Sordariomycetes</taxon>
        <taxon>Hypocreomycetidae</taxon>
        <taxon>Glomerellales</taxon>
        <taxon>Glomerellaceae</taxon>
        <taxon>Colletotrichum</taxon>
        <taxon>Colletotrichum acutatum species complex</taxon>
    </lineage>
</organism>
<accession>A0AAJ0EE23</accession>
<gene>
    <name evidence="2" type="ORF">BDP81DRAFT_434025</name>
</gene>
<protein>
    <submittedName>
        <fullName evidence="2">Uncharacterized protein</fullName>
    </submittedName>
</protein>
<evidence type="ECO:0000313" key="3">
    <source>
        <dbReference type="Proteomes" id="UP001243989"/>
    </source>
</evidence>
<dbReference type="RefSeq" id="XP_060442172.1">
    <property type="nucleotide sequence ID" value="XM_060590926.1"/>
</dbReference>
<name>A0AAJ0EE23_9PEZI</name>
<dbReference type="GeneID" id="85475788"/>
<comment type="caution">
    <text evidence="2">The sequence shown here is derived from an EMBL/GenBank/DDBJ whole genome shotgun (WGS) entry which is preliminary data.</text>
</comment>
<feature type="region of interest" description="Disordered" evidence="1">
    <location>
        <begin position="27"/>
        <end position="94"/>
    </location>
</feature>
<keyword evidence="3" id="KW-1185">Reference proteome</keyword>
<dbReference type="AlphaFoldDB" id="A0AAJ0EE23"/>
<dbReference type="EMBL" id="JAHMHQ010000017">
    <property type="protein sequence ID" value="KAK1633565.1"/>
    <property type="molecule type" value="Genomic_DNA"/>
</dbReference>